<accession>A0ABR0RSQ3</accession>
<protein>
    <recommendedName>
        <fullName evidence="5">SUR7 family protein pun1</fullName>
    </recommendedName>
</protein>
<keyword evidence="2" id="KW-0812">Transmembrane</keyword>
<evidence type="ECO:0000256" key="1">
    <source>
        <dbReference type="SAM" id="MobiDB-lite"/>
    </source>
</evidence>
<dbReference type="EMBL" id="JAVHJV010000004">
    <property type="protein sequence ID" value="KAK5943603.1"/>
    <property type="molecule type" value="Genomic_DNA"/>
</dbReference>
<dbReference type="Pfam" id="PF06687">
    <property type="entry name" value="SUR7"/>
    <property type="match status" value="1"/>
</dbReference>
<feature type="region of interest" description="Disordered" evidence="1">
    <location>
        <begin position="265"/>
        <end position="325"/>
    </location>
</feature>
<feature type="transmembrane region" description="Helical" evidence="2">
    <location>
        <begin position="157"/>
        <end position="178"/>
    </location>
</feature>
<organism evidence="3 4">
    <name type="scientific">Knufia obscura</name>
    <dbReference type="NCBI Taxonomy" id="1635080"/>
    <lineage>
        <taxon>Eukaryota</taxon>
        <taxon>Fungi</taxon>
        <taxon>Dikarya</taxon>
        <taxon>Ascomycota</taxon>
        <taxon>Pezizomycotina</taxon>
        <taxon>Eurotiomycetes</taxon>
        <taxon>Chaetothyriomycetidae</taxon>
        <taxon>Chaetothyriales</taxon>
        <taxon>Trichomeriaceae</taxon>
        <taxon>Knufia</taxon>
    </lineage>
</organism>
<dbReference type="InterPro" id="IPR052413">
    <property type="entry name" value="SUR7_domain"/>
</dbReference>
<sequence>MVNGGRVACIFTPFALTIAALVCLVLVFLGGSFSSSTVNELYFAKLDLKNFTTAASANLAGGSSGSNLTVLGGALEAAKQQLDMKDYYTIYLRGYCGWNGDDKYSNCSSPKAIFWFDPITIWGLDSNTTGLDLDELLPQELRTGLSTYEKVSKAMSVVYIIAIAATALTIVVGISAIFSRWGSLVTTIFAAASGIFTLGGSIIATALFATLKGVLNNELEDDYGIHTSFGNKVYVTTWIGTAFAVSAGFFWLLSVCCCSGRSPYNPGSKDARRTRAEKTPYTYERVGSPYMGPQGGQAVPLTNMGHGAPSSQRQTAYEPFRPQQH</sequence>
<evidence type="ECO:0000313" key="4">
    <source>
        <dbReference type="Proteomes" id="UP001334248"/>
    </source>
</evidence>
<gene>
    <name evidence="3" type="ORF">PMZ80_004611</name>
</gene>
<dbReference type="RefSeq" id="XP_064731693.1">
    <property type="nucleotide sequence ID" value="XM_064873035.1"/>
</dbReference>
<keyword evidence="2" id="KW-1133">Transmembrane helix</keyword>
<dbReference type="Proteomes" id="UP001334248">
    <property type="component" value="Unassembled WGS sequence"/>
</dbReference>
<keyword evidence="2" id="KW-0472">Membrane</keyword>
<comment type="caution">
    <text evidence="3">The sequence shown here is derived from an EMBL/GenBank/DDBJ whole genome shotgun (WGS) entry which is preliminary data.</text>
</comment>
<dbReference type="PANTHER" id="PTHR28019">
    <property type="entry name" value="CELL MEMBRANE PROTEIN YLR413W-RELATED"/>
    <property type="match status" value="1"/>
</dbReference>
<reference evidence="3 4" key="1">
    <citation type="journal article" date="2023" name="Res Sq">
        <title>Genomic and morphological characterization of Knufia obscura isolated from the Mars 2020 spacecraft assembly facility.</title>
        <authorList>
            <person name="Chander A.M."/>
            <person name="Teixeira M.M."/>
            <person name="Singh N.K."/>
            <person name="Williams M.P."/>
            <person name="Parker C.W."/>
            <person name="Leo P."/>
            <person name="Stajich J.E."/>
            <person name="Torok T."/>
            <person name="Tighe S."/>
            <person name="Mason C.E."/>
            <person name="Venkateswaran K."/>
        </authorList>
    </citation>
    <scope>NUCLEOTIDE SEQUENCE [LARGE SCALE GENOMIC DNA]</scope>
    <source>
        <strain evidence="3 4">CCFEE 5817</strain>
    </source>
</reference>
<proteinExistence type="predicted"/>
<dbReference type="PANTHER" id="PTHR28019:SF3">
    <property type="entry name" value="INTEGRAL MEMBRANE PROTEIN (AFU_ORTHOLOGUE AFUA_6G07470)"/>
    <property type="match status" value="1"/>
</dbReference>
<dbReference type="GeneID" id="89998060"/>
<feature type="transmembrane region" description="Helical" evidence="2">
    <location>
        <begin position="184"/>
        <end position="211"/>
    </location>
</feature>
<feature type="transmembrane region" description="Helical" evidence="2">
    <location>
        <begin position="232"/>
        <end position="253"/>
    </location>
</feature>
<evidence type="ECO:0000256" key="2">
    <source>
        <dbReference type="SAM" id="Phobius"/>
    </source>
</evidence>
<feature type="compositionally biased region" description="Basic and acidic residues" evidence="1">
    <location>
        <begin position="269"/>
        <end position="278"/>
    </location>
</feature>
<evidence type="ECO:0008006" key="5">
    <source>
        <dbReference type="Google" id="ProtNLM"/>
    </source>
</evidence>
<dbReference type="InterPro" id="IPR009571">
    <property type="entry name" value="SUR7/Rim9-like_fungi"/>
</dbReference>
<keyword evidence="4" id="KW-1185">Reference proteome</keyword>
<feature type="transmembrane region" description="Helical" evidence="2">
    <location>
        <begin position="7"/>
        <end position="31"/>
    </location>
</feature>
<evidence type="ECO:0000313" key="3">
    <source>
        <dbReference type="EMBL" id="KAK5943603.1"/>
    </source>
</evidence>
<name>A0ABR0RSQ3_9EURO</name>